<dbReference type="AlphaFoldDB" id="A0A3S5BVW1"/>
<evidence type="ECO:0000313" key="4">
    <source>
        <dbReference type="Proteomes" id="UP000784294"/>
    </source>
</evidence>
<feature type="region of interest" description="Disordered" evidence="1">
    <location>
        <begin position="107"/>
        <end position="132"/>
    </location>
</feature>
<organism evidence="3 4">
    <name type="scientific">Protopolystoma xenopodis</name>
    <dbReference type="NCBI Taxonomy" id="117903"/>
    <lineage>
        <taxon>Eukaryota</taxon>
        <taxon>Metazoa</taxon>
        <taxon>Spiralia</taxon>
        <taxon>Lophotrochozoa</taxon>
        <taxon>Platyhelminthes</taxon>
        <taxon>Monogenea</taxon>
        <taxon>Polyopisthocotylea</taxon>
        <taxon>Polystomatidea</taxon>
        <taxon>Polystomatidae</taxon>
        <taxon>Protopolystoma</taxon>
    </lineage>
</organism>
<feature type="region of interest" description="Disordered" evidence="1">
    <location>
        <begin position="217"/>
        <end position="248"/>
    </location>
</feature>
<evidence type="ECO:0000313" key="3">
    <source>
        <dbReference type="EMBL" id="VEL20806.1"/>
    </source>
</evidence>
<comment type="caution">
    <text evidence="3">The sequence shown here is derived from an EMBL/GenBank/DDBJ whole genome shotgun (WGS) entry which is preliminary data.</text>
</comment>
<dbReference type="Proteomes" id="UP000784294">
    <property type="component" value="Unassembled WGS sequence"/>
</dbReference>
<feature type="compositionally biased region" description="Low complexity" evidence="1">
    <location>
        <begin position="188"/>
        <end position="202"/>
    </location>
</feature>
<proteinExistence type="predicted"/>
<keyword evidence="4" id="KW-1185">Reference proteome</keyword>
<feature type="region of interest" description="Disordered" evidence="1">
    <location>
        <begin position="181"/>
        <end position="203"/>
    </location>
</feature>
<keyword evidence="2" id="KW-0812">Transmembrane</keyword>
<sequence length="518" mass="53122">MIATPGPFPAVSRTPPSVSVVQTAVATTSATLHKPLTPLVVTSSATFRPTHNLDQLHAPKTSPATPIVAAIDRNWHLASSGFPSSILSEPTLRNPVIPISLSQMPNISSSSKPCQTLLSSDPSTSVSSSNNYLQPGSSIPTINSTSSSLSTASGAQLIMLLPSIVSSAGVINSPVLLTAPSGSSTASTNPCNPVNNNTTPTPHISLLKALAPSCSASFSSGDRDGGGNSHSPSGSGLSNGQSSSSTGFSSLLIQTRRREPLPGGLGSHFTVLPSAGQHPSATPTTFPLLLISAPSGASAAAVAAMVSGTSASNLIPVPVQISPYSVLTASPQAPAVSIASANGTLPILKVASTEISSTASNMVPTATSAITSSSSFTTKMTLTASNATLNSINTPSSSITLIPMTPTLSGISSERADLNREFVASSIASSEVTRPLLLCSSNPQSRLLEVPLAKINRNVEPAKIMLSLLPAGESNGFSLTSKYKLINAFNYCLFLFVFLLSPVTSWPLITFSLLWPYY</sequence>
<feature type="transmembrane region" description="Helical" evidence="2">
    <location>
        <begin position="488"/>
        <end position="515"/>
    </location>
</feature>
<keyword evidence="2" id="KW-1133">Transmembrane helix</keyword>
<feature type="compositionally biased region" description="Low complexity" evidence="1">
    <location>
        <begin position="119"/>
        <end position="132"/>
    </location>
</feature>
<dbReference type="EMBL" id="CAAALY010048087">
    <property type="protein sequence ID" value="VEL20806.1"/>
    <property type="molecule type" value="Genomic_DNA"/>
</dbReference>
<evidence type="ECO:0000256" key="2">
    <source>
        <dbReference type="SAM" id="Phobius"/>
    </source>
</evidence>
<feature type="compositionally biased region" description="Low complexity" evidence="1">
    <location>
        <begin position="229"/>
        <end position="248"/>
    </location>
</feature>
<accession>A0A3S5BVW1</accession>
<reference evidence="3" key="1">
    <citation type="submission" date="2018-11" db="EMBL/GenBank/DDBJ databases">
        <authorList>
            <consortium name="Pathogen Informatics"/>
        </authorList>
    </citation>
    <scope>NUCLEOTIDE SEQUENCE</scope>
</reference>
<evidence type="ECO:0000256" key="1">
    <source>
        <dbReference type="SAM" id="MobiDB-lite"/>
    </source>
</evidence>
<gene>
    <name evidence="3" type="ORF">PXEA_LOCUS14246</name>
</gene>
<keyword evidence="2" id="KW-0472">Membrane</keyword>
<feature type="compositionally biased region" description="Polar residues" evidence="1">
    <location>
        <begin position="107"/>
        <end position="118"/>
    </location>
</feature>
<protein>
    <submittedName>
        <fullName evidence="3">Uncharacterized protein</fullName>
    </submittedName>
</protein>
<name>A0A3S5BVW1_9PLAT</name>